<sequence>MKAYAEVIGDPVAHSRSPFIHNFWLGELGIDAEYRTCRVEAGKVGAYLSERRADPSWRGCNITIPHKETAYRLIVTEGAGGLGPGEGDFGAINTIAHDPLTGAMTGFNTDVEGVTGPLARSLARREAAQRRALRIAIVGAGGAARAALWGLSRLCPGAAFTVLARRDEQARALLEAMGIPGTVKSIADASLEGMDVLLNASPLGMTGKPPLALSPAAMNRNAIIFDMVYAPLETPLLRQSRSLGFEAVDGLQMLVAQAAGAFQKFFGVPVPQPLVDEVHQRLARQ</sequence>
<keyword evidence="2 4" id="KW-0560">Oxidoreductase</keyword>
<dbReference type="InterPro" id="IPR022893">
    <property type="entry name" value="Shikimate_DH_fam"/>
</dbReference>
<feature type="binding site" evidence="4">
    <location>
        <position position="93"/>
    </location>
    <ligand>
        <name>shikimate</name>
        <dbReference type="ChEBI" id="CHEBI:36208"/>
    </ligand>
</feature>
<dbReference type="Pfam" id="PF18317">
    <property type="entry name" value="SDH_C"/>
    <property type="match status" value="1"/>
</dbReference>
<keyword evidence="4" id="KW-0028">Amino-acid biosynthesis</keyword>
<feature type="binding site" evidence="4">
    <location>
        <begin position="139"/>
        <end position="143"/>
    </location>
    <ligand>
        <name>NADP(+)</name>
        <dbReference type="ChEBI" id="CHEBI:58349"/>
    </ligand>
</feature>
<feature type="binding site" evidence="4">
    <location>
        <position position="250"/>
    </location>
    <ligand>
        <name>NADP(+)</name>
        <dbReference type="ChEBI" id="CHEBI:58349"/>
    </ligand>
</feature>
<feature type="binding site" evidence="4">
    <location>
        <position position="63"/>
    </location>
    <ligand>
        <name>shikimate</name>
        <dbReference type="ChEBI" id="CHEBI:36208"/>
    </ligand>
</feature>
<feature type="binding site" evidence="4">
    <location>
        <position position="229"/>
    </location>
    <ligand>
        <name>shikimate</name>
        <dbReference type="ChEBI" id="CHEBI:36208"/>
    </ligand>
</feature>
<dbReference type="UniPathway" id="UPA00053">
    <property type="reaction ID" value="UER00087"/>
</dbReference>
<dbReference type="HAMAP" id="MF_00222">
    <property type="entry name" value="Shikimate_DH_AroE"/>
    <property type="match status" value="1"/>
</dbReference>
<dbReference type="InterPro" id="IPR013708">
    <property type="entry name" value="Shikimate_DH-bd_N"/>
</dbReference>
<comment type="catalytic activity">
    <reaction evidence="4">
        <text>shikimate + NADP(+) = 3-dehydroshikimate + NADPH + H(+)</text>
        <dbReference type="Rhea" id="RHEA:17737"/>
        <dbReference type="ChEBI" id="CHEBI:15378"/>
        <dbReference type="ChEBI" id="CHEBI:16630"/>
        <dbReference type="ChEBI" id="CHEBI:36208"/>
        <dbReference type="ChEBI" id="CHEBI:57783"/>
        <dbReference type="ChEBI" id="CHEBI:58349"/>
        <dbReference type="EC" id="1.1.1.25"/>
    </reaction>
</comment>
<dbReference type="Pfam" id="PF08501">
    <property type="entry name" value="Shikimate_dh_N"/>
    <property type="match status" value="1"/>
</dbReference>
<dbReference type="EMBL" id="CP018221">
    <property type="protein sequence ID" value="API60077.1"/>
    <property type="molecule type" value="Genomic_DNA"/>
</dbReference>
<evidence type="ECO:0000313" key="7">
    <source>
        <dbReference type="EMBL" id="API60077.1"/>
    </source>
</evidence>
<dbReference type="GO" id="GO:0005829">
    <property type="term" value="C:cytosol"/>
    <property type="evidence" value="ECO:0007669"/>
    <property type="project" value="TreeGrafter"/>
</dbReference>
<name>A0A1L3ZWS2_9SPHN</name>
<evidence type="ECO:0000259" key="5">
    <source>
        <dbReference type="Pfam" id="PF08501"/>
    </source>
</evidence>
<dbReference type="SUPFAM" id="SSF53223">
    <property type="entry name" value="Aminoacid dehydrogenase-like, N-terminal domain"/>
    <property type="match status" value="1"/>
</dbReference>
<comment type="function">
    <text evidence="4">Involved in the biosynthesis of the chorismate, which leads to the biosynthesis of aromatic amino acids. Catalyzes the reversible NADPH linked reduction of 3-dehydroshikimate (DHSA) to yield shikimate (SA).</text>
</comment>
<dbReference type="OrthoDB" id="9792692at2"/>
<feature type="binding site" evidence="4">
    <location>
        <begin position="15"/>
        <end position="17"/>
    </location>
    <ligand>
        <name>shikimate</name>
        <dbReference type="ChEBI" id="CHEBI:36208"/>
    </ligand>
</feature>
<keyword evidence="8" id="KW-1185">Reference proteome</keyword>
<evidence type="ECO:0000256" key="1">
    <source>
        <dbReference type="ARBA" id="ARBA00004871"/>
    </source>
</evidence>
<feature type="active site" description="Proton acceptor" evidence="4">
    <location>
        <position position="67"/>
    </location>
</feature>
<dbReference type="InterPro" id="IPR046346">
    <property type="entry name" value="Aminoacid_DH-like_N_sf"/>
</dbReference>
<evidence type="ECO:0000259" key="6">
    <source>
        <dbReference type="Pfam" id="PF18317"/>
    </source>
</evidence>
<evidence type="ECO:0000256" key="3">
    <source>
        <dbReference type="ARBA" id="ARBA00023141"/>
    </source>
</evidence>
<dbReference type="PANTHER" id="PTHR21089">
    <property type="entry name" value="SHIKIMATE DEHYDROGENASE"/>
    <property type="match status" value="1"/>
</dbReference>
<proteinExistence type="inferred from homology"/>
<dbReference type="EC" id="1.1.1.25" evidence="4"/>
<dbReference type="Gene3D" id="3.40.50.10860">
    <property type="entry name" value="Leucine Dehydrogenase, chain A, domain 1"/>
    <property type="match status" value="1"/>
</dbReference>
<dbReference type="SUPFAM" id="SSF51735">
    <property type="entry name" value="NAD(P)-binding Rossmann-fold domains"/>
    <property type="match status" value="1"/>
</dbReference>
<dbReference type="CDD" id="cd01065">
    <property type="entry name" value="NAD_bind_Shikimate_DH"/>
    <property type="match status" value="1"/>
</dbReference>
<feature type="binding site" evidence="4">
    <location>
        <position position="110"/>
    </location>
    <ligand>
        <name>shikimate</name>
        <dbReference type="ChEBI" id="CHEBI:36208"/>
    </ligand>
</feature>
<dbReference type="GO" id="GO:0050661">
    <property type="term" value="F:NADP binding"/>
    <property type="evidence" value="ECO:0007669"/>
    <property type="project" value="TreeGrafter"/>
</dbReference>
<comment type="caution">
    <text evidence="4">Lacks conserved residue(s) required for the propagation of feature annotation.</text>
</comment>
<feature type="domain" description="Shikimate dehydrogenase substrate binding N-terminal" evidence="5">
    <location>
        <begin position="7"/>
        <end position="74"/>
    </location>
</feature>
<accession>A0A1L3ZWS2</accession>
<comment type="similarity">
    <text evidence="4">Belongs to the shikimate dehydrogenase family.</text>
</comment>
<comment type="subunit">
    <text evidence="4">Homodimer.</text>
</comment>
<dbReference type="GO" id="GO:0009423">
    <property type="term" value="P:chorismate biosynthetic process"/>
    <property type="evidence" value="ECO:0007669"/>
    <property type="project" value="UniProtKB-UniRule"/>
</dbReference>
<dbReference type="GO" id="GO:0009073">
    <property type="term" value="P:aromatic amino acid family biosynthetic process"/>
    <property type="evidence" value="ECO:0007669"/>
    <property type="project" value="UniProtKB-KW"/>
</dbReference>
<dbReference type="Proteomes" id="UP000182063">
    <property type="component" value="Chromosome"/>
</dbReference>
<evidence type="ECO:0000256" key="2">
    <source>
        <dbReference type="ARBA" id="ARBA00023002"/>
    </source>
</evidence>
<comment type="pathway">
    <text evidence="1 4">Metabolic intermediate biosynthesis; chorismate biosynthesis; chorismate from D-erythrose 4-phosphate and phosphoenolpyruvate: step 4/7.</text>
</comment>
<keyword evidence="4" id="KW-0521">NADP</keyword>
<dbReference type="PANTHER" id="PTHR21089:SF1">
    <property type="entry name" value="BIFUNCTIONAL 3-DEHYDROQUINATE DEHYDRATASE_SHIKIMATE DEHYDROGENASE, CHLOROPLASTIC"/>
    <property type="match status" value="1"/>
</dbReference>
<dbReference type="KEGG" id="sphj:BSL82_12805"/>
<dbReference type="Gene3D" id="3.40.50.720">
    <property type="entry name" value="NAD(P)-binding Rossmann-like Domain"/>
    <property type="match status" value="1"/>
</dbReference>
<organism evidence="7 8">
    <name type="scientific">Tardibacter chloracetimidivorans</name>
    <dbReference type="NCBI Taxonomy" id="1921510"/>
    <lineage>
        <taxon>Bacteria</taxon>
        <taxon>Pseudomonadati</taxon>
        <taxon>Pseudomonadota</taxon>
        <taxon>Alphaproteobacteria</taxon>
        <taxon>Sphingomonadales</taxon>
        <taxon>Sphingomonadaceae</taxon>
        <taxon>Tardibacter</taxon>
    </lineage>
</organism>
<feature type="binding site" evidence="4">
    <location>
        <position position="257"/>
    </location>
    <ligand>
        <name>shikimate</name>
        <dbReference type="ChEBI" id="CHEBI:36208"/>
    </ligand>
</feature>
<dbReference type="RefSeq" id="WP_072597863.1">
    <property type="nucleotide sequence ID" value="NZ_CP018221.1"/>
</dbReference>
<reference evidence="8" key="1">
    <citation type="submission" date="2016-11" db="EMBL/GenBank/DDBJ databases">
        <title>Complete Genome Sequence of alachlor-degrading Sphingomonas sp. strain JJ-A5.</title>
        <authorList>
            <person name="Lee H."/>
            <person name="Ka J.-O."/>
        </authorList>
    </citation>
    <scope>NUCLEOTIDE SEQUENCE [LARGE SCALE GENOMIC DNA]</scope>
    <source>
        <strain evidence="8">JJ-A5</strain>
    </source>
</reference>
<dbReference type="InterPro" id="IPR036291">
    <property type="entry name" value="NAD(P)-bd_dom_sf"/>
</dbReference>
<dbReference type="AlphaFoldDB" id="A0A1L3ZWS2"/>
<gene>
    <name evidence="4" type="primary">aroE</name>
    <name evidence="7" type="ORF">BSL82_12805</name>
</gene>
<feature type="domain" description="SDH C-terminal" evidence="6">
    <location>
        <begin position="250"/>
        <end position="275"/>
    </location>
</feature>
<protein>
    <recommendedName>
        <fullName evidence="4">Shikimate dehydrogenase (NADP(+))</fullName>
        <shortName evidence="4">SDH</shortName>
        <ecNumber evidence="4">1.1.1.25</ecNumber>
    </recommendedName>
</protein>
<dbReference type="GO" id="GO:0019632">
    <property type="term" value="P:shikimate metabolic process"/>
    <property type="evidence" value="ECO:0007669"/>
    <property type="project" value="TreeGrafter"/>
</dbReference>
<keyword evidence="3 4" id="KW-0057">Aromatic amino acid biosynthesis</keyword>
<evidence type="ECO:0000313" key="8">
    <source>
        <dbReference type="Proteomes" id="UP000182063"/>
    </source>
</evidence>
<feature type="binding site" evidence="4">
    <location>
        <position position="227"/>
    </location>
    <ligand>
        <name>NADP(+)</name>
        <dbReference type="ChEBI" id="CHEBI:58349"/>
    </ligand>
</feature>
<dbReference type="GO" id="GO:0008652">
    <property type="term" value="P:amino acid biosynthetic process"/>
    <property type="evidence" value="ECO:0007669"/>
    <property type="project" value="UniProtKB-KW"/>
</dbReference>
<evidence type="ECO:0000256" key="4">
    <source>
        <dbReference type="HAMAP-Rule" id="MF_00222"/>
    </source>
</evidence>
<dbReference type="InterPro" id="IPR041121">
    <property type="entry name" value="SDH_C"/>
</dbReference>
<dbReference type="GO" id="GO:0004764">
    <property type="term" value="F:shikimate 3-dehydrogenase (NADP+) activity"/>
    <property type="evidence" value="ECO:0007669"/>
    <property type="project" value="UniProtKB-UniRule"/>
</dbReference>
<dbReference type="STRING" id="1921510.BSL82_12805"/>